<dbReference type="FunFam" id="3.40.50.720:FF:000084">
    <property type="entry name" value="Short-chain dehydrogenase reductase"/>
    <property type="match status" value="1"/>
</dbReference>
<proteinExistence type="inferred from homology"/>
<dbReference type="InterPro" id="IPR050259">
    <property type="entry name" value="SDR"/>
</dbReference>
<dbReference type="EMBL" id="CP001848">
    <property type="protein sequence ID" value="ADB14721.1"/>
    <property type="molecule type" value="Genomic_DNA"/>
</dbReference>
<dbReference type="SUPFAM" id="SSF51735">
    <property type="entry name" value="NAD(P)-binding Rossmann-fold domains"/>
    <property type="match status" value="1"/>
</dbReference>
<evidence type="ECO:0000313" key="3">
    <source>
        <dbReference type="Proteomes" id="UP000001887"/>
    </source>
</evidence>
<dbReference type="eggNOG" id="COG1028">
    <property type="taxonomic scope" value="Bacteria"/>
</dbReference>
<dbReference type="KEGG" id="psl:Psta_0024"/>
<dbReference type="InterPro" id="IPR036291">
    <property type="entry name" value="NAD(P)-bd_dom_sf"/>
</dbReference>
<comment type="similarity">
    <text evidence="1">Belongs to the short-chain dehydrogenases/reductases (SDR) family.</text>
</comment>
<dbReference type="Gene3D" id="3.40.50.720">
    <property type="entry name" value="NAD(P)-binding Rossmann-like Domain"/>
    <property type="match status" value="1"/>
</dbReference>
<evidence type="ECO:0000313" key="2">
    <source>
        <dbReference type="EMBL" id="ADB14721.1"/>
    </source>
</evidence>
<name>D2QZG3_PIRSD</name>
<dbReference type="PRINTS" id="PR00081">
    <property type="entry name" value="GDHRDH"/>
</dbReference>
<dbReference type="STRING" id="530564.Psta_0024"/>
<keyword evidence="3" id="KW-1185">Reference proteome</keyword>
<dbReference type="PANTHER" id="PTHR42879">
    <property type="entry name" value="3-OXOACYL-(ACYL-CARRIER-PROTEIN) REDUCTASE"/>
    <property type="match status" value="1"/>
</dbReference>
<dbReference type="InterPro" id="IPR002347">
    <property type="entry name" value="SDR_fam"/>
</dbReference>
<gene>
    <name evidence="2" type="ordered locus">Psta_0024</name>
</gene>
<sequence length="251" mass="26937">MSFSLAGRVALVTGNSTGLGKAIGLTLGKAGAKVPVNFAGNEARAQQAVKEYQAAGIETALVKADVTTEAGVASLFDQVEAALGKIDIIVPNATCAQPLKPIEEYDWAFYQSMIDFFIKSPYLLARRGLPHMKAQKWGRIINITSEVFHRSVAPFSAYVAAKGGQIGWSRSMASELAPYGITVNMVAPGWIPVERHENDPQAEKDAYAAIIPMKRWGVPKDVADAVLYYASNEASFVTGQTLCVNGGNTPW</sequence>
<dbReference type="Pfam" id="PF13561">
    <property type="entry name" value="adh_short_C2"/>
    <property type="match status" value="1"/>
</dbReference>
<dbReference type="PRINTS" id="PR00080">
    <property type="entry name" value="SDRFAMILY"/>
</dbReference>
<organism evidence="2 3">
    <name type="scientific">Pirellula staleyi (strain ATCC 27377 / DSM 6068 / ICPB 4128)</name>
    <name type="common">Pirella staleyi</name>
    <dbReference type="NCBI Taxonomy" id="530564"/>
    <lineage>
        <taxon>Bacteria</taxon>
        <taxon>Pseudomonadati</taxon>
        <taxon>Planctomycetota</taxon>
        <taxon>Planctomycetia</taxon>
        <taxon>Pirellulales</taxon>
        <taxon>Pirellulaceae</taxon>
        <taxon>Pirellula</taxon>
    </lineage>
</organism>
<dbReference type="OrthoDB" id="9803333at2"/>
<evidence type="ECO:0000256" key="1">
    <source>
        <dbReference type="ARBA" id="ARBA00006484"/>
    </source>
</evidence>
<dbReference type="AlphaFoldDB" id="D2QZG3"/>
<dbReference type="Proteomes" id="UP000001887">
    <property type="component" value="Chromosome"/>
</dbReference>
<accession>D2QZG3</accession>
<protein>
    <submittedName>
        <fullName evidence="2">Short-chain dehydrogenase/reductase SDR</fullName>
    </submittedName>
</protein>
<reference evidence="2 3" key="1">
    <citation type="journal article" date="2009" name="Stand. Genomic Sci.">
        <title>Complete genome sequence of Pirellula staleyi type strain (ATCC 27377).</title>
        <authorList>
            <person name="Clum A."/>
            <person name="Tindall B.J."/>
            <person name="Sikorski J."/>
            <person name="Ivanova N."/>
            <person name="Mavrommatis K."/>
            <person name="Lucas S."/>
            <person name="Glavina del Rio T."/>
            <person name="Nolan M."/>
            <person name="Chen F."/>
            <person name="Tice H."/>
            <person name="Pitluck S."/>
            <person name="Cheng J.F."/>
            <person name="Chertkov O."/>
            <person name="Brettin T."/>
            <person name="Han C."/>
            <person name="Detter J.C."/>
            <person name="Kuske C."/>
            <person name="Bruce D."/>
            <person name="Goodwin L."/>
            <person name="Ovchinikova G."/>
            <person name="Pati A."/>
            <person name="Mikhailova N."/>
            <person name="Chen A."/>
            <person name="Palaniappan K."/>
            <person name="Land M."/>
            <person name="Hauser L."/>
            <person name="Chang Y.J."/>
            <person name="Jeffries C.D."/>
            <person name="Chain P."/>
            <person name="Rohde M."/>
            <person name="Goker M."/>
            <person name="Bristow J."/>
            <person name="Eisen J.A."/>
            <person name="Markowitz V."/>
            <person name="Hugenholtz P."/>
            <person name="Kyrpides N.C."/>
            <person name="Klenk H.P."/>
            <person name="Lapidus A."/>
        </authorList>
    </citation>
    <scope>NUCLEOTIDE SEQUENCE [LARGE SCALE GENOMIC DNA]</scope>
    <source>
        <strain evidence="3">ATCC 27377 / DSM 6068 / ICPB 4128</strain>
    </source>
</reference>
<dbReference type="HOGENOM" id="CLU_010194_1_3_0"/>